<name>A0A1I6MEY0_9BACT</name>
<dbReference type="RefSeq" id="WP_089839414.1">
    <property type="nucleotide sequence ID" value="NZ_FOZL01000001.1"/>
</dbReference>
<feature type="transmembrane region" description="Helical" evidence="1">
    <location>
        <begin position="6"/>
        <end position="28"/>
    </location>
</feature>
<organism evidence="2 3">
    <name type="scientific">Granulicella pectinivorans</name>
    <dbReference type="NCBI Taxonomy" id="474950"/>
    <lineage>
        <taxon>Bacteria</taxon>
        <taxon>Pseudomonadati</taxon>
        <taxon>Acidobacteriota</taxon>
        <taxon>Terriglobia</taxon>
        <taxon>Terriglobales</taxon>
        <taxon>Acidobacteriaceae</taxon>
        <taxon>Granulicella</taxon>
    </lineage>
</organism>
<accession>A0A1I6MEY0</accession>
<reference evidence="2 3" key="1">
    <citation type="submission" date="2016-10" db="EMBL/GenBank/DDBJ databases">
        <authorList>
            <person name="de Groot N.N."/>
        </authorList>
    </citation>
    <scope>NUCLEOTIDE SEQUENCE [LARGE SCALE GENOMIC DNA]</scope>
    <source>
        <strain evidence="2 3">DSM 21001</strain>
    </source>
</reference>
<feature type="transmembrane region" description="Helical" evidence="1">
    <location>
        <begin position="76"/>
        <end position="95"/>
    </location>
</feature>
<dbReference type="STRING" id="474950.SAMN05421771_2484"/>
<keyword evidence="3" id="KW-1185">Reference proteome</keyword>
<evidence type="ECO:0000313" key="3">
    <source>
        <dbReference type="Proteomes" id="UP000199024"/>
    </source>
</evidence>
<sequence>MITLHAVTDFALCVAAIIAGLGASGKMIQMTHEVNRRLPVDDRLMEVFWYPGQARKVATAHRLFFPESKLRNRRNIFAVLMVVFLCAWLVVGQFYF</sequence>
<dbReference type="EMBL" id="FOZL01000001">
    <property type="protein sequence ID" value="SFS14201.1"/>
    <property type="molecule type" value="Genomic_DNA"/>
</dbReference>
<dbReference type="Proteomes" id="UP000199024">
    <property type="component" value="Unassembled WGS sequence"/>
</dbReference>
<keyword evidence="1" id="KW-0472">Membrane</keyword>
<proteinExistence type="predicted"/>
<gene>
    <name evidence="2" type="ORF">SAMN05421771_2484</name>
</gene>
<protein>
    <submittedName>
        <fullName evidence="2">Uncharacterized protein</fullName>
    </submittedName>
</protein>
<evidence type="ECO:0000256" key="1">
    <source>
        <dbReference type="SAM" id="Phobius"/>
    </source>
</evidence>
<keyword evidence="1" id="KW-1133">Transmembrane helix</keyword>
<dbReference type="AlphaFoldDB" id="A0A1I6MEY0"/>
<evidence type="ECO:0000313" key="2">
    <source>
        <dbReference type="EMBL" id="SFS14201.1"/>
    </source>
</evidence>
<keyword evidence="1" id="KW-0812">Transmembrane</keyword>